<evidence type="ECO:0000256" key="2">
    <source>
        <dbReference type="ARBA" id="ARBA00016165"/>
    </source>
</evidence>
<keyword evidence="6 10" id="KW-1133">Transmembrane helix</keyword>
<evidence type="ECO:0000256" key="6">
    <source>
        <dbReference type="ARBA" id="ARBA00022989"/>
    </source>
</evidence>
<feature type="domain" description="Cytochrome c" evidence="11">
    <location>
        <begin position="59"/>
        <end position="166"/>
    </location>
</feature>
<proteinExistence type="predicted"/>
<dbReference type="InterPro" id="IPR009056">
    <property type="entry name" value="Cyt_c-like_dom"/>
</dbReference>
<comment type="cofactor">
    <cofactor evidence="9">
        <name>heme c</name>
        <dbReference type="ChEBI" id="CHEBI:61717"/>
    </cofactor>
    <text evidence="9">Binds 1 heme c group covalently per subunit.</text>
</comment>
<dbReference type="Gene3D" id="1.20.5.100">
    <property type="entry name" value="Cytochrome c1, transmembrane anchor, C-terminal"/>
    <property type="match status" value="1"/>
</dbReference>
<dbReference type="Pfam" id="PF02167">
    <property type="entry name" value="Cytochrom_C1"/>
    <property type="match status" value="1"/>
</dbReference>
<feature type="binding site" description="covalent" evidence="9">
    <location>
        <position position="75"/>
    </location>
    <ligand>
        <name>heme c</name>
        <dbReference type="ChEBI" id="CHEBI:61717"/>
    </ligand>
</feature>
<dbReference type="InterPro" id="IPR002326">
    <property type="entry name" value="Cyt_c1"/>
</dbReference>
<dbReference type="AlphaFoldDB" id="A0A1Y6F2V6"/>
<dbReference type="PRINTS" id="PR00603">
    <property type="entry name" value="CYTOCHROMEC1"/>
</dbReference>
<evidence type="ECO:0000259" key="11">
    <source>
        <dbReference type="PROSITE" id="PS51007"/>
    </source>
</evidence>
<feature type="binding site" description="covalent" evidence="9">
    <location>
        <position position="76"/>
    </location>
    <ligand>
        <name>heme c</name>
        <dbReference type="ChEBI" id="CHEBI:61717"/>
    </ligand>
</feature>
<dbReference type="SUPFAM" id="SSF46626">
    <property type="entry name" value="Cytochrome c"/>
    <property type="match status" value="1"/>
</dbReference>
<keyword evidence="7 9" id="KW-0408">Iron</keyword>
<evidence type="ECO:0000256" key="7">
    <source>
        <dbReference type="ARBA" id="ARBA00023004"/>
    </source>
</evidence>
<feature type="binding site" description="covalent" evidence="9">
    <location>
        <position position="202"/>
    </location>
    <ligand>
        <name>heme c</name>
        <dbReference type="ChEBI" id="CHEBI:61717"/>
    </ligand>
</feature>
<dbReference type="EMBL" id="FXWG01000002">
    <property type="protein sequence ID" value="SMQ69195.1"/>
    <property type="molecule type" value="Genomic_DNA"/>
</dbReference>
<keyword evidence="3 9" id="KW-0349">Heme</keyword>
<organism evidence="12 13">
    <name type="scientific">Altererythrobacter xiamenensis</name>
    <dbReference type="NCBI Taxonomy" id="1316679"/>
    <lineage>
        <taxon>Bacteria</taxon>
        <taxon>Pseudomonadati</taxon>
        <taxon>Pseudomonadota</taxon>
        <taxon>Alphaproteobacteria</taxon>
        <taxon>Sphingomonadales</taxon>
        <taxon>Erythrobacteraceae</taxon>
        <taxon>Altererythrobacter</taxon>
    </lineage>
</organism>
<dbReference type="PANTHER" id="PTHR10266:SF3">
    <property type="entry name" value="CYTOCHROME C1, HEME PROTEIN, MITOCHONDRIAL"/>
    <property type="match status" value="1"/>
</dbReference>
<evidence type="ECO:0000256" key="9">
    <source>
        <dbReference type="PIRSR" id="PIRSR602326-1"/>
    </source>
</evidence>
<comment type="subcellular location">
    <subcellularLocation>
        <location evidence="1">Membrane</location>
    </subcellularLocation>
</comment>
<keyword evidence="13" id="KW-1185">Reference proteome</keyword>
<dbReference type="OrthoDB" id="9808471at2"/>
<dbReference type="GO" id="GO:0020037">
    <property type="term" value="F:heme binding"/>
    <property type="evidence" value="ECO:0007669"/>
    <property type="project" value="InterPro"/>
</dbReference>
<evidence type="ECO:0000256" key="10">
    <source>
        <dbReference type="SAM" id="Phobius"/>
    </source>
</evidence>
<dbReference type="PROSITE" id="PS51007">
    <property type="entry name" value="CYTC"/>
    <property type="match status" value="1"/>
</dbReference>
<evidence type="ECO:0000313" key="12">
    <source>
        <dbReference type="EMBL" id="SMQ69195.1"/>
    </source>
</evidence>
<feature type="transmembrane region" description="Helical" evidence="10">
    <location>
        <begin position="248"/>
        <end position="265"/>
    </location>
</feature>
<keyword evidence="5 9" id="KW-0479">Metal-binding</keyword>
<feature type="binding site" description="covalent" evidence="9">
    <location>
        <position position="72"/>
    </location>
    <ligand>
        <name>heme c</name>
        <dbReference type="ChEBI" id="CHEBI:61717"/>
    </ligand>
</feature>
<evidence type="ECO:0000256" key="4">
    <source>
        <dbReference type="ARBA" id="ARBA00022692"/>
    </source>
</evidence>
<evidence type="ECO:0000256" key="8">
    <source>
        <dbReference type="ARBA" id="ARBA00023136"/>
    </source>
</evidence>
<reference evidence="13" key="1">
    <citation type="submission" date="2017-04" db="EMBL/GenBank/DDBJ databases">
        <authorList>
            <person name="Varghese N."/>
            <person name="Submissions S."/>
        </authorList>
    </citation>
    <scope>NUCLEOTIDE SEQUENCE [LARGE SCALE GENOMIC DNA]</scope>
</reference>
<dbReference type="GO" id="GO:0046872">
    <property type="term" value="F:metal ion binding"/>
    <property type="evidence" value="ECO:0007669"/>
    <property type="project" value="UniProtKB-KW"/>
</dbReference>
<dbReference type="GO" id="GO:0009055">
    <property type="term" value="F:electron transfer activity"/>
    <property type="evidence" value="ECO:0007669"/>
    <property type="project" value="InterPro"/>
</dbReference>
<name>A0A1Y6F2V6_9SPHN</name>
<evidence type="ECO:0000313" key="13">
    <source>
        <dbReference type="Proteomes" id="UP000194420"/>
    </source>
</evidence>
<sequence length="280" mass="30672">MIRLFAILIGLGFAGVALISFLFGAYAAATEEPIKHLPYEEPMDIDFSFNGPFGNWDRQQLQRGYQVYKEVCAACHSLKFVAFRNLADLGYSEAQVKAEAASWQVPGIDPNTGEATTRPGEPTDYFPSPYPNKVAAAAANNNAIPPDLSLITKARHDGSNYVASLLTGYQDPSPEVLEEHPEAAPGPGLYHNVYFHNLNIAMAPPLSMDGQVTYAEGNPEPTISQMSKDVAAFLTWTAEPTMVKRKQTGLAVLGFLLFATILAYLSKKQIWSSVKPRRED</sequence>
<evidence type="ECO:0000256" key="3">
    <source>
        <dbReference type="ARBA" id="ARBA00022617"/>
    </source>
</evidence>
<dbReference type="InterPro" id="IPR036909">
    <property type="entry name" value="Cyt_c-like_dom_sf"/>
</dbReference>
<keyword evidence="4 10" id="KW-0812">Transmembrane</keyword>
<dbReference type="GO" id="GO:0016020">
    <property type="term" value="C:membrane"/>
    <property type="evidence" value="ECO:0007669"/>
    <property type="project" value="UniProtKB-SubCell"/>
</dbReference>
<accession>A0A1Y6F2V6</accession>
<protein>
    <recommendedName>
        <fullName evidence="2">Cytochrome c1</fullName>
    </recommendedName>
</protein>
<dbReference type="RefSeq" id="WP_086437340.1">
    <property type="nucleotide sequence ID" value="NZ_FXWG01000002.1"/>
</dbReference>
<evidence type="ECO:0000256" key="5">
    <source>
        <dbReference type="ARBA" id="ARBA00022723"/>
    </source>
</evidence>
<dbReference type="PANTHER" id="PTHR10266">
    <property type="entry name" value="CYTOCHROME C1"/>
    <property type="match status" value="1"/>
</dbReference>
<dbReference type="Proteomes" id="UP000194420">
    <property type="component" value="Unassembled WGS sequence"/>
</dbReference>
<keyword evidence="8 10" id="KW-0472">Membrane</keyword>
<dbReference type="Gene3D" id="1.10.760.10">
    <property type="entry name" value="Cytochrome c-like domain"/>
    <property type="match status" value="1"/>
</dbReference>
<evidence type="ECO:0000256" key="1">
    <source>
        <dbReference type="ARBA" id="ARBA00004370"/>
    </source>
</evidence>
<gene>
    <name evidence="12" type="ORF">SAMN06297468_1421</name>
</gene>